<dbReference type="HOGENOM" id="CLU_905929_0_0_0"/>
<feature type="transmembrane region" description="Helical" evidence="1">
    <location>
        <begin position="39"/>
        <end position="63"/>
    </location>
</feature>
<proteinExistence type="predicted"/>
<dbReference type="AlphaFoldDB" id="G8NVI6"/>
<feature type="transmembrane region" description="Helical" evidence="1">
    <location>
        <begin position="268"/>
        <end position="286"/>
    </location>
</feature>
<dbReference type="Proteomes" id="UP000007113">
    <property type="component" value="Chromosome"/>
</dbReference>
<dbReference type="EMBL" id="CP003130">
    <property type="protein sequence ID" value="AEU37658.1"/>
    <property type="molecule type" value="Genomic_DNA"/>
</dbReference>
<feature type="transmembrane region" description="Helical" evidence="1">
    <location>
        <begin position="238"/>
        <end position="256"/>
    </location>
</feature>
<reference evidence="3 4" key="1">
    <citation type="submission" date="2011-11" db="EMBL/GenBank/DDBJ databases">
        <title>Complete sequence of Granulicella mallensis MP5ACTX8.</title>
        <authorList>
            <consortium name="US DOE Joint Genome Institute"/>
            <person name="Lucas S."/>
            <person name="Copeland A."/>
            <person name="Lapidus A."/>
            <person name="Cheng J.-F."/>
            <person name="Goodwin L."/>
            <person name="Pitluck S."/>
            <person name="Peters L."/>
            <person name="Lu M."/>
            <person name="Detter J.C."/>
            <person name="Han C."/>
            <person name="Tapia R."/>
            <person name="Land M."/>
            <person name="Hauser L."/>
            <person name="Kyrpides N."/>
            <person name="Ivanova N."/>
            <person name="Mikhailova N."/>
            <person name="Pagani I."/>
            <person name="Rawat S."/>
            <person name="Mannisto M."/>
            <person name="Haggblom M."/>
            <person name="Woyke T."/>
        </authorList>
    </citation>
    <scope>NUCLEOTIDE SEQUENCE [LARGE SCALE GENOMIC DNA]</scope>
    <source>
        <strain evidence="4">ATCC BAA-1857 / DSM 23137 / MP5ACTX8</strain>
    </source>
</reference>
<dbReference type="OrthoDB" id="113141at2"/>
<name>G8NVI6_GRAMM</name>
<evidence type="ECO:0000313" key="3">
    <source>
        <dbReference type="EMBL" id="AEU37658.1"/>
    </source>
</evidence>
<organism evidence="3 4">
    <name type="scientific">Granulicella mallensis (strain ATCC BAA-1857 / DSM 23137 / MP5ACTX8)</name>
    <dbReference type="NCBI Taxonomy" id="682795"/>
    <lineage>
        <taxon>Bacteria</taxon>
        <taxon>Pseudomonadati</taxon>
        <taxon>Acidobacteriota</taxon>
        <taxon>Terriglobia</taxon>
        <taxon>Terriglobales</taxon>
        <taxon>Acidobacteriaceae</taxon>
        <taxon>Granulicella</taxon>
    </lineage>
</organism>
<keyword evidence="4" id="KW-1185">Reference proteome</keyword>
<feature type="transmembrane region" description="Helical" evidence="1">
    <location>
        <begin position="118"/>
        <end position="139"/>
    </location>
</feature>
<keyword evidence="1" id="KW-1133">Transmembrane helix</keyword>
<evidence type="ECO:0000256" key="1">
    <source>
        <dbReference type="SAM" id="Phobius"/>
    </source>
</evidence>
<accession>G8NVI6</accession>
<keyword evidence="1" id="KW-0472">Membrane</keyword>
<dbReference type="RefSeq" id="WP_014266532.1">
    <property type="nucleotide sequence ID" value="NC_016631.1"/>
</dbReference>
<gene>
    <name evidence="3" type="ordered locus">AciX8_3360</name>
</gene>
<protein>
    <submittedName>
        <fullName evidence="3">Abortive infection protein</fullName>
    </submittedName>
</protein>
<feature type="transmembrane region" description="Helical" evidence="1">
    <location>
        <begin position="151"/>
        <end position="169"/>
    </location>
</feature>
<evidence type="ECO:0000259" key="2">
    <source>
        <dbReference type="Pfam" id="PF02517"/>
    </source>
</evidence>
<dbReference type="eggNOG" id="COG1266">
    <property type="taxonomic scope" value="Bacteria"/>
</dbReference>
<sequence length="294" mass="32318">MNNSPIIEPVRDEALDIQHDTDPAKDHGPAKRIPHLGHALLFFSLASTWLAFCALGFAAAAHIQTDEAARQHPGLGLAAQALGYLLTLLTSFWLFPRLWERSFLHGIQWNVLAAHRRWMWIVPAAIAVSFASQGMDRFLPPSPASDPITEIMHTSLGAWAVTLFGVLLAPLGEEIAFRGFLLPAFATAYDWLSLERTPAGLSRWESSSGHTRSAVIFAAIFSSIPFALLHAGQLSHNWGAVGVIYTVSLIFSYVRVRTHSVACSTLMHATYNLTIFAIAFFSTGGYRHLEKLNS</sequence>
<feature type="transmembrane region" description="Helical" evidence="1">
    <location>
        <begin position="213"/>
        <end position="232"/>
    </location>
</feature>
<feature type="domain" description="CAAX prenyl protease 2/Lysostaphin resistance protein A-like" evidence="2">
    <location>
        <begin position="158"/>
        <end position="273"/>
    </location>
</feature>
<dbReference type="Pfam" id="PF02517">
    <property type="entry name" value="Rce1-like"/>
    <property type="match status" value="1"/>
</dbReference>
<evidence type="ECO:0000313" key="4">
    <source>
        <dbReference type="Proteomes" id="UP000007113"/>
    </source>
</evidence>
<keyword evidence="1" id="KW-0812">Transmembrane</keyword>
<feature type="transmembrane region" description="Helical" evidence="1">
    <location>
        <begin position="75"/>
        <end position="95"/>
    </location>
</feature>
<dbReference type="KEGG" id="gma:AciX8_3360"/>
<dbReference type="InterPro" id="IPR003675">
    <property type="entry name" value="Rce1/LyrA-like_dom"/>
</dbReference>
<dbReference type="GO" id="GO:0004175">
    <property type="term" value="F:endopeptidase activity"/>
    <property type="evidence" value="ECO:0007669"/>
    <property type="project" value="UniProtKB-ARBA"/>
</dbReference>
<dbReference type="GO" id="GO:0080120">
    <property type="term" value="P:CAAX-box protein maturation"/>
    <property type="evidence" value="ECO:0007669"/>
    <property type="project" value="UniProtKB-ARBA"/>
</dbReference>